<proteinExistence type="predicted"/>
<evidence type="ECO:0000313" key="1">
    <source>
        <dbReference type="EMBL" id="ETN97858.1"/>
    </source>
</evidence>
<dbReference type="AlphaFoldDB" id="X6L8R1"/>
<sequence length="203" mass="23502">MDYVKDKLVDKDGIIKSIDEEKGATLKQKGRNFIVSRDTTFEQVYEKGMKELQVQLTTYWDYVITQEFKHKCPGLIEDWSCNVVDRLMNMKTISSNKCNEMSLAVGNKDHCIYLISSNTTHPKNESDLIQLYLVAFFQWNDPNIDQVPSHSELMKQLKIPCEEVYNGIAVEQALVAKQIPTPFKQEHFIVVMRPLINFYSIVS</sequence>
<evidence type="ECO:0000313" key="2">
    <source>
        <dbReference type="Proteomes" id="UP000023152"/>
    </source>
</evidence>
<comment type="caution">
    <text evidence="1">The sequence shown here is derived from an EMBL/GenBank/DDBJ whole genome shotgun (WGS) entry which is preliminary data.</text>
</comment>
<name>X6L8R1_RETFI</name>
<reference evidence="1 2" key="1">
    <citation type="journal article" date="2013" name="Curr. Biol.">
        <title>The Genome of the Foraminiferan Reticulomyxa filosa.</title>
        <authorList>
            <person name="Glockner G."/>
            <person name="Hulsmann N."/>
            <person name="Schleicher M."/>
            <person name="Noegel A.A."/>
            <person name="Eichinger L."/>
            <person name="Gallinger C."/>
            <person name="Pawlowski J."/>
            <person name="Sierra R."/>
            <person name="Euteneuer U."/>
            <person name="Pillet L."/>
            <person name="Moustafa A."/>
            <person name="Platzer M."/>
            <person name="Groth M."/>
            <person name="Szafranski K."/>
            <person name="Schliwa M."/>
        </authorList>
    </citation>
    <scope>NUCLEOTIDE SEQUENCE [LARGE SCALE GENOMIC DNA]</scope>
</reference>
<accession>X6L8R1</accession>
<gene>
    <name evidence="1" type="ORF">RFI_39668</name>
</gene>
<organism evidence="1 2">
    <name type="scientific">Reticulomyxa filosa</name>
    <dbReference type="NCBI Taxonomy" id="46433"/>
    <lineage>
        <taxon>Eukaryota</taxon>
        <taxon>Sar</taxon>
        <taxon>Rhizaria</taxon>
        <taxon>Retaria</taxon>
        <taxon>Foraminifera</taxon>
        <taxon>Monothalamids</taxon>
        <taxon>Reticulomyxidae</taxon>
        <taxon>Reticulomyxa</taxon>
    </lineage>
</organism>
<dbReference type="Proteomes" id="UP000023152">
    <property type="component" value="Unassembled WGS sequence"/>
</dbReference>
<keyword evidence="2" id="KW-1185">Reference proteome</keyword>
<dbReference type="EMBL" id="ASPP01048418">
    <property type="protein sequence ID" value="ETN97858.1"/>
    <property type="molecule type" value="Genomic_DNA"/>
</dbReference>
<protein>
    <submittedName>
        <fullName evidence="1">Uncharacterized protein</fullName>
    </submittedName>
</protein>